<accession>A0A9X4IT20</accession>
<evidence type="ECO:0000256" key="1">
    <source>
        <dbReference type="HAMAP-Rule" id="MF_00697"/>
    </source>
</evidence>
<protein>
    <recommendedName>
        <fullName evidence="1">UPF0276 protein L9W94_10870</fullName>
    </recommendedName>
</protein>
<dbReference type="AlphaFoldDB" id="A0A9X4IT20"/>
<evidence type="ECO:0000256" key="2">
    <source>
        <dbReference type="SAM" id="MobiDB-lite"/>
    </source>
</evidence>
<evidence type="ECO:0000313" key="3">
    <source>
        <dbReference type="EMBL" id="MDE1242638.1"/>
    </source>
</evidence>
<dbReference type="SUPFAM" id="SSF51658">
    <property type="entry name" value="Xylose isomerase-like"/>
    <property type="match status" value="1"/>
</dbReference>
<dbReference type="NCBIfam" id="NF003818">
    <property type="entry name" value="PRK05409.1"/>
    <property type="match status" value="1"/>
</dbReference>
<dbReference type="InterPro" id="IPR007801">
    <property type="entry name" value="MbnB/TglH/ChrH"/>
</dbReference>
<evidence type="ECO:0000313" key="4">
    <source>
        <dbReference type="Proteomes" id="UP001140979"/>
    </source>
</evidence>
<dbReference type="Proteomes" id="UP001140979">
    <property type="component" value="Unassembled WGS sequence"/>
</dbReference>
<dbReference type="Pfam" id="PF05114">
    <property type="entry name" value="MbnB_TglH_ChrH"/>
    <property type="match status" value="1"/>
</dbReference>
<dbReference type="InterPro" id="IPR036237">
    <property type="entry name" value="Xyl_isomerase-like_sf"/>
</dbReference>
<dbReference type="PANTHER" id="PTHR42194:SF1">
    <property type="entry name" value="UPF0276 PROTEIN HI_1600"/>
    <property type="match status" value="1"/>
</dbReference>
<organism evidence="3 4">
    <name type="scientific">Vibrio aestuarianus</name>
    <dbReference type="NCBI Taxonomy" id="28171"/>
    <lineage>
        <taxon>Bacteria</taxon>
        <taxon>Pseudomonadati</taxon>
        <taxon>Pseudomonadota</taxon>
        <taxon>Gammaproteobacteria</taxon>
        <taxon>Vibrionales</taxon>
        <taxon>Vibrionaceae</taxon>
        <taxon>Vibrio</taxon>
    </lineage>
</organism>
<proteinExistence type="inferred from homology"/>
<dbReference type="Gene3D" id="3.20.20.150">
    <property type="entry name" value="Divalent-metal-dependent TIM barrel enzymes"/>
    <property type="match status" value="1"/>
</dbReference>
<gene>
    <name evidence="3" type="ORF">L9W94_10870</name>
</gene>
<dbReference type="PANTHER" id="PTHR42194">
    <property type="entry name" value="UPF0276 PROTEIN HI_1600"/>
    <property type="match status" value="1"/>
</dbReference>
<comment type="caution">
    <text evidence="3">The sequence shown here is derived from an EMBL/GenBank/DDBJ whole genome shotgun (WGS) entry which is preliminary data.</text>
</comment>
<feature type="region of interest" description="Disordered" evidence="2">
    <location>
        <begin position="1"/>
        <end position="23"/>
    </location>
</feature>
<feature type="compositionally biased region" description="Polar residues" evidence="2">
    <location>
        <begin position="1"/>
        <end position="17"/>
    </location>
</feature>
<dbReference type="RefSeq" id="WP_274683305.1">
    <property type="nucleotide sequence ID" value="NZ_JAKNBA010000016.1"/>
</dbReference>
<reference evidence="3" key="1">
    <citation type="submission" date="2022-02" db="EMBL/GenBank/DDBJ databases">
        <title>Emergence and expansion in Europe of a Vibrio aestuarianus clonal complex pathogenic for oysters.</title>
        <authorList>
            <person name="Mesnil A."/>
            <person name="Travers M.-A."/>
        </authorList>
    </citation>
    <scope>NUCLEOTIDE SEQUENCE</scope>
    <source>
        <strain evidence="3">19_064_11T1</strain>
    </source>
</reference>
<dbReference type="HAMAP" id="MF_00697">
    <property type="entry name" value="UPF0276"/>
    <property type="match status" value="1"/>
</dbReference>
<comment type="similarity">
    <text evidence="1">Belongs to the UPF0276 family.</text>
</comment>
<sequence>MTNTQQHTTQCPPAQSHTEQHRKVGVGLRHPHLDFFTEQPNLTGWLEIHSENYFQPHSNARQQLQNLAQRYPISCHGIGLSLGSVERVSRKHLQQLNALVREIEPIFISDHLSWSQNGGHYFNDLLPLPYTEEALQVFCRNVLEVQEYLGRPLLIENPSSYLKFQHSTIREWDFLSEVHQRTDCRLLLDLNNVHVSAFNHGFSSETYLANIPAQAVDEIHLAGFTIKHLEQGELWIDTHSQPVSAEVWQLFEKWIAQHGTCHTLIEWDLDIPPPQVLLAEASKASERIVATELSAARRAS</sequence>
<name>A0A9X4IT20_9VIBR</name>
<dbReference type="EMBL" id="JAKNBA010000016">
    <property type="protein sequence ID" value="MDE1242638.1"/>
    <property type="molecule type" value="Genomic_DNA"/>
</dbReference>